<name>A0A6C0LY91_9ZZZZ</name>
<keyword evidence="5" id="KW-0443">Lipid metabolism</keyword>
<dbReference type="GO" id="GO:0005886">
    <property type="term" value="C:plasma membrane"/>
    <property type="evidence" value="ECO:0007669"/>
    <property type="project" value="TreeGrafter"/>
</dbReference>
<evidence type="ECO:0000256" key="5">
    <source>
        <dbReference type="ARBA" id="ARBA00023098"/>
    </source>
</evidence>
<protein>
    <recommendedName>
        <fullName evidence="8">Sphingomyelin synthase-like domain-containing protein</fullName>
    </recommendedName>
</protein>
<evidence type="ECO:0000256" key="3">
    <source>
        <dbReference type="ARBA" id="ARBA00022692"/>
    </source>
</evidence>
<dbReference type="AlphaFoldDB" id="A0A6C0LY91"/>
<feature type="transmembrane region" description="Helical" evidence="7">
    <location>
        <begin position="84"/>
        <end position="104"/>
    </location>
</feature>
<feature type="domain" description="Sphingomyelin synthase-like" evidence="8">
    <location>
        <begin position="123"/>
        <end position="189"/>
    </location>
</feature>
<keyword evidence="6 7" id="KW-0472">Membrane</keyword>
<dbReference type="Pfam" id="PF14360">
    <property type="entry name" value="PAP2_C"/>
    <property type="match status" value="1"/>
</dbReference>
<evidence type="ECO:0000259" key="8">
    <source>
        <dbReference type="Pfam" id="PF14360"/>
    </source>
</evidence>
<dbReference type="EMBL" id="MN740611">
    <property type="protein sequence ID" value="QHU35729.1"/>
    <property type="molecule type" value="Genomic_DNA"/>
</dbReference>
<keyword evidence="4 7" id="KW-1133">Transmembrane helix</keyword>
<dbReference type="PANTHER" id="PTHR21290">
    <property type="entry name" value="SPHINGOMYELIN SYNTHETASE"/>
    <property type="match status" value="1"/>
</dbReference>
<dbReference type="GO" id="GO:0046513">
    <property type="term" value="P:ceramide biosynthetic process"/>
    <property type="evidence" value="ECO:0007669"/>
    <property type="project" value="TreeGrafter"/>
</dbReference>
<sequence length="197" mass="23294">MNIKLIAIAIIFHIFSTYCVHHIGNTHYHPSKSIKRNLDKVWDICHKMLPNYHYLEYIVNFFVLSIISYILCSKSFMKIFQDYLIYFPIIIIIRSIMILATILPKHKKCDSENLHWYSFVFGHCYDKIFSGHFSFVLLLTLSMLRYNIINLISAIIITFLNAFLLLSTRSHYTNDIIIAFFITHGVYNNCYISTLFN</sequence>
<feature type="transmembrane region" description="Helical" evidence="7">
    <location>
        <begin position="176"/>
        <end position="196"/>
    </location>
</feature>
<dbReference type="PANTHER" id="PTHR21290:SF25">
    <property type="entry name" value="SPHINGOMYELIN SYNTHASE-RELATED PROTEIN 1"/>
    <property type="match status" value="1"/>
</dbReference>
<organism evidence="9">
    <name type="scientific">viral metagenome</name>
    <dbReference type="NCBI Taxonomy" id="1070528"/>
    <lineage>
        <taxon>unclassified sequences</taxon>
        <taxon>metagenomes</taxon>
        <taxon>organismal metagenomes</taxon>
    </lineage>
</organism>
<accession>A0A6C0LY91</accession>
<keyword evidence="3 7" id="KW-0812">Transmembrane</keyword>
<evidence type="ECO:0000256" key="2">
    <source>
        <dbReference type="ARBA" id="ARBA00022679"/>
    </source>
</evidence>
<dbReference type="GO" id="GO:0005789">
    <property type="term" value="C:endoplasmic reticulum membrane"/>
    <property type="evidence" value="ECO:0007669"/>
    <property type="project" value="TreeGrafter"/>
</dbReference>
<evidence type="ECO:0000313" key="9">
    <source>
        <dbReference type="EMBL" id="QHU35729.1"/>
    </source>
</evidence>
<feature type="transmembrane region" description="Helical" evidence="7">
    <location>
        <begin position="146"/>
        <end position="164"/>
    </location>
</feature>
<dbReference type="InterPro" id="IPR045221">
    <property type="entry name" value="Sphingomyelin_synth-like"/>
</dbReference>
<dbReference type="InterPro" id="IPR025749">
    <property type="entry name" value="Sphingomyelin_synth-like_dom"/>
</dbReference>
<evidence type="ECO:0000256" key="4">
    <source>
        <dbReference type="ARBA" id="ARBA00022989"/>
    </source>
</evidence>
<evidence type="ECO:0000256" key="6">
    <source>
        <dbReference type="ARBA" id="ARBA00023136"/>
    </source>
</evidence>
<feature type="transmembrane region" description="Helical" evidence="7">
    <location>
        <begin position="116"/>
        <end position="139"/>
    </location>
</feature>
<dbReference type="GO" id="GO:0047493">
    <property type="term" value="F:ceramide cholinephosphotransferase activity"/>
    <property type="evidence" value="ECO:0007669"/>
    <property type="project" value="TreeGrafter"/>
</dbReference>
<proteinExistence type="predicted"/>
<evidence type="ECO:0000256" key="7">
    <source>
        <dbReference type="SAM" id="Phobius"/>
    </source>
</evidence>
<dbReference type="GO" id="GO:0033188">
    <property type="term" value="F:sphingomyelin synthase activity"/>
    <property type="evidence" value="ECO:0007669"/>
    <property type="project" value="TreeGrafter"/>
</dbReference>
<evidence type="ECO:0000256" key="1">
    <source>
        <dbReference type="ARBA" id="ARBA00004141"/>
    </source>
</evidence>
<comment type="subcellular location">
    <subcellularLocation>
        <location evidence="1">Membrane</location>
        <topology evidence="1">Multi-pass membrane protein</topology>
    </subcellularLocation>
</comment>
<reference evidence="9" key="1">
    <citation type="journal article" date="2020" name="Nature">
        <title>Giant virus diversity and host interactions through global metagenomics.</title>
        <authorList>
            <person name="Schulz F."/>
            <person name="Roux S."/>
            <person name="Paez-Espino D."/>
            <person name="Jungbluth S."/>
            <person name="Walsh D.A."/>
            <person name="Denef V.J."/>
            <person name="McMahon K.D."/>
            <person name="Konstantinidis K.T."/>
            <person name="Eloe-Fadrosh E.A."/>
            <person name="Kyrpides N.C."/>
            <person name="Woyke T."/>
        </authorList>
    </citation>
    <scope>NUCLEOTIDE SEQUENCE</scope>
    <source>
        <strain evidence="9">GVMAG-S-1035085-51</strain>
    </source>
</reference>
<feature type="transmembrane region" description="Helical" evidence="7">
    <location>
        <begin position="54"/>
        <end position="72"/>
    </location>
</feature>
<dbReference type="GO" id="GO:0000139">
    <property type="term" value="C:Golgi membrane"/>
    <property type="evidence" value="ECO:0007669"/>
    <property type="project" value="TreeGrafter"/>
</dbReference>
<keyword evidence="2" id="KW-0808">Transferase</keyword>